<comment type="similarity">
    <text evidence="8">Belongs to the binding-protein-dependent transport system permease family.</text>
</comment>
<feature type="domain" description="ABC transmembrane type-1" evidence="9">
    <location>
        <begin position="33"/>
        <end position="228"/>
    </location>
</feature>
<dbReference type="SUPFAM" id="SSF161098">
    <property type="entry name" value="MetI-like"/>
    <property type="match status" value="2"/>
</dbReference>
<feature type="transmembrane region" description="Helical" evidence="8">
    <location>
        <begin position="340"/>
        <end position="362"/>
    </location>
</feature>
<dbReference type="InterPro" id="IPR035906">
    <property type="entry name" value="MetI-like_sf"/>
</dbReference>
<dbReference type="Proteomes" id="UP000218896">
    <property type="component" value="Unassembled WGS sequence"/>
</dbReference>
<dbReference type="OrthoDB" id="9790211at2"/>
<feature type="transmembrane region" description="Helical" evidence="8">
    <location>
        <begin position="471"/>
        <end position="493"/>
    </location>
</feature>
<dbReference type="CDD" id="cd06261">
    <property type="entry name" value="TM_PBP2"/>
    <property type="match status" value="2"/>
</dbReference>
<dbReference type="InterPro" id="IPR000515">
    <property type="entry name" value="MetI-like"/>
</dbReference>
<keyword evidence="5 8" id="KW-0812">Transmembrane</keyword>
<dbReference type="GO" id="GO:0055085">
    <property type="term" value="P:transmembrane transport"/>
    <property type="evidence" value="ECO:0007669"/>
    <property type="project" value="InterPro"/>
</dbReference>
<evidence type="ECO:0000313" key="11">
    <source>
        <dbReference type="Proteomes" id="UP000218896"/>
    </source>
</evidence>
<feature type="transmembrane region" description="Helical" evidence="8">
    <location>
        <begin position="210"/>
        <end position="228"/>
    </location>
</feature>
<evidence type="ECO:0000259" key="9">
    <source>
        <dbReference type="PROSITE" id="PS50928"/>
    </source>
</evidence>
<reference evidence="10 11" key="1">
    <citation type="submission" date="2017-08" db="EMBL/GenBank/DDBJ databases">
        <title>Halovibrio sewagensis sp. nov., isolated from wastewater of high salinity.</title>
        <authorList>
            <person name="Dong X."/>
            <person name="Zhang G."/>
        </authorList>
    </citation>
    <scope>NUCLEOTIDE SEQUENCE [LARGE SCALE GENOMIC DNA]</scope>
    <source>
        <strain evidence="10 11">YL5-2</strain>
    </source>
</reference>
<feature type="transmembrane region" description="Helical" evidence="8">
    <location>
        <begin position="262"/>
        <end position="286"/>
    </location>
</feature>
<feature type="transmembrane region" description="Helical" evidence="8">
    <location>
        <begin position="69"/>
        <end position="91"/>
    </location>
</feature>
<evidence type="ECO:0000256" key="6">
    <source>
        <dbReference type="ARBA" id="ARBA00022989"/>
    </source>
</evidence>
<evidence type="ECO:0000256" key="2">
    <source>
        <dbReference type="ARBA" id="ARBA00022448"/>
    </source>
</evidence>
<proteinExistence type="inferred from homology"/>
<feature type="transmembrane region" description="Helical" evidence="8">
    <location>
        <begin position="429"/>
        <end position="451"/>
    </location>
</feature>
<protein>
    <submittedName>
        <fullName evidence="10">Iron ABC transporter permease</fullName>
    </submittedName>
</protein>
<keyword evidence="7 8" id="KW-0472">Membrane</keyword>
<keyword evidence="6 8" id="KW-1133">Transmembrane helix</keyword>
<evidence type="ECO:0000256" key="1">
    <source>
        <dbReference type="ARBA" id="ARBA00004429"/>
    </source>
</evidence>
<evidence type="ECO:0000313" key="10">
    <source>
        <dbReference type="EMBL" id="PAU80764.1"/>
    </source>
</evidence>
<dbReference type="EMBL" id="NSKD01000003">
    <property type="protein sequence ID" value="PAU80764.1"/>
    <property type="molecule type" value="Genomic_DNA"/>
</dbReference>
<comment type="subcellular location">
    <subcellularLocation>
        <location evidence="1">Cell inner membrane</location>
        <topology evidence="1">Multi-pass membrane protein</topology>
    </subcellularLocation>
    <subcellularLocation>
        <location evidence="8">Cell membrane</location>
        <topology evidence="8">Multi-pass membrane protein</topology>
    </subcellularLocation>
</comment>
<evidence type="ECO:0000256" key="4">
    <source>
        <dbReference type="ARBA" id="ARBA00022519"/>
    </source>
</evidence>
<gene>
    <name evidence="10" type="ORF">CK501_07955</name>
</gene>
<sequence length="500" mass="54648">MVVPLGYLGLRAFQADPQTVMDLVFRERNLHLLINTLKLSFGVLVVTTIIALPLAWLVTRTDMGHRRLLTILGVVPLAVPGYVMAYALIGIGGHYGITAQLFDWQLPRIQGYWGAVAGLSLYTFPYLFLNLRSALLGLDASLEESARSMGHSETAIFRRIILSQLMPSLMAGWLVIGLYALGDFGVVALMRYEVFSYAIFNQYSGAFDRIYAAWLSLMLLAIALVFVMSESVILRRRRLASTGRGVERHAPPHQLGKWRIPAWVFVSVVVLASLGLPVVILAYWLLMAPPPLSFFLEVPLVFARSAVAAMPAALLATAMALPVAYLAVRHPSRMANAVERSAYIGYAIPPLTLALALVFLALNTVTVLYQTLALLILGWALATVALAMGPLRSTLMQMRPSMEEAAHSLGHGPSSTFFNVVFPHLRKSILAALALVFLFCMKELPITFLLAPTGYTTLAVTVFSRTSEGMMAEAAPFAAAIMLFSGLSVALILNREGDRH</sequence>
<dbReference type="PANTHER" id="PTHR43357">
    <property type="entry name" value="INNER MEMBRANE ABC TRANSPORTER PERMEASE PROTEIN YDCV"/>
    <property type="match status" value="1"/>
</dbReference>
<dbReference type="AlphaFoldDB" id="A0A2A2F7R3"/>
<organism evidence="10 11">
    <name type="scientific">Halovibrio salipaludis</name>
    <dbReference type="NCBI Taxonomy" id="2032626"/>
    <lineage>
        <taxon>Bacteria</taxon>
        <taxon>Pseudomonadati</taxon>
        <taxon>Pseudomonadota</taxon>
        <taxon>Gammaproteobacteria</taxon>
        <taxon>Oceanospirillales</taxon>
        <taxon>Halomonadaceae</taxon>
        <taxon>Halovibrio</taxon>
    </lineage>
</organism>
<feature type="transmembrane region" description="Helical" evidence="8">
    <location>
        <begin position="168"/>
        <end position="190"/>
    </location>
</feature>
<dbReference type="PROSITE" id="PS50928">
    <property type="entry name" value="ABC_TM1"/>
    <property type="match status" value="2"/>
</dbReference>
<accession>A0A2A2F7R3</accession>
<dbReference type="PANTHER" id="PTHR43357:SF3">
    <property type="entry name" value="FE(3+)-TRANSPORT SYSTEM PERMEASE PROTEIN FBPB 2"/>
    <property type="match status" value="1"/>
</dbReference>
<feature type="transmembrane region" description="Helical" evidence="8">
    <location>
        <begin position="111"/>
        <end position="129"/>
    </location>
</feature>
<evidence type="ECO:0000256" key="8">
    <source>
        <dbReference type="RuleBase" id="RU363032"/>
    </source>
</evidence>
<feature type="transmembrane region" description="Helical" evidence="8">
    <location>
        <begin position="39"/>
        <end position="57"/>
    </location>
</feature>
<comment type="caution">
    <text evidence="10">The sequence shown here is derived from an EMBL/GenBank/DDBJ whole genome shotgun (WGS) entry which is preliminary data.</text>
</comment>
<keyword evidence="11" id="KW-1185">Reference proteome</keyword>
<keyword evidence="3" id="KW-1003">Cell membrane</keyword>
<feature type="transmembrane region" description="Helical" evidence="8">
    <location>
        <begin position="368"/>
        <end position="389"/>
    </location>
</feature>
<feature type="transmembrane region" description="Helical" evidence="8">
    <location>
        <begin position="306"/>
        <end position="328"/>
    </location>
</feature>
<dbReference type="Pfam" id="PF00528">
    <property type="entry name" value="BPD_transp_1"/>
    <property type="match status" value="2"/>
</dbReference>
<evidence type="ECO:0000256" key="5">
    <source>
        <dbReference type="ARBA" id="ARBA00022692"/>
    </source>
</evidence>
<feature type="domain" description="ABC transmembrane type-1" evidence="9">
    <location>
        <begin position="302"/>
        <end position="493"/>
    </location>
</feature>
<keyword evidence="2 8" id="KW-0813">Transport</keyword>
<keyword evidence="4" id="KW-0997">Cell inner membrane</keyword>
<dbReference type="Gene3D" id="1.10.3720.10">
    <property type="entry name" value="MetI-like"/>
    <property type="match status" value="2"/>
</dbReference>
<dbReference type="GO" id="GO:0005886">
    <property type="term" value="C:plasma membrane"/>
    <property type="evidence" value="ECO:0007669"/>
    <property type="project" value="UniProtKB-SubCell"/>
</dbReference>
<evidence type="ECO:0000256" key="7">
    <source>
        <dbReference type="ARBA" id="ARBA00023136"/>
    </source>
</evidence>
<name>A0A2A2F7R3_9GAMM</name>
<evidence type="ECO:0000256" key="3">
    <source>
        <dbReference type="ARBA" id="ARBA00022475"/>
    </source>
</evidence>